<evidence type="ECO:0000313" key="3">
    <source>
        <dbReference type="EMBL" id="RJX41343.1"/>
    </source>
</evidence>
<dbReference type="PROSITE" id="PS51257">
    <property type="entry name" value="PROKAR_LIPOPROTEIN"/>
    <property type="match status" value="1"/>
</dbReference>
<dbReference type="GO" id="GO:0030975">
    <property type="term" value="F:thiamine binding"/>
    <property type="evidence" value="ECO:0007669"/>
    <property type="project" value="TreeGrafter"/>
</dbReference>
<evidence type="ECO:0000313" key="4">
    <source>
        <dbReference type="Proteomes" id="UP000267798"/>
    </source>
</evidence>
<dbReference type="InterPro" id="IPR026045">
    <property type="entry name" value="Ferric-bd"/>
</dbReference>
<dbReference type="Pfam" id="PF13416">
    <property type="entry name" value="SBP_bac_8"/>
    <property type="match status" value="1"/>
</dbReference>
<sequence length="343" mass="37295">MKLKSLTFALVLATGLILSGCSQDNGGKKNENTLTIYTARSESLNNAVIPNFEKDTGIKVDIVVAGTGELIKRVESETNNPMGDILWAADETMLSSKKELFEKYVSTEDEKMIPAFRNKTGYFSPAFADPTVFIVNKNIAGDVQVKGFEDLLNPALKGKISFGDPSASSSAFQSLAAMLYAMGDGDPMSDKAWDFVEKFIANLDGKIAGSSGQVHKGVADGEYPVGLTWEDPVVQYINNGAPVDVIFPVEGAIFPGESVQIIKGAKNMENAQKFIDYVLSDKIQTLVGSELTVRPLRDGVKLADYMVPTDSIVLAKNYDEAWISENKDKITAKFTDLLEKSMD</sequence>
<protein>
    <submittedName>
        <fullName evidence="3">Extracellular solute-binding protein</fullName>
    </submittedName>
</protein>
<reference evidence="3 4" key="1">
    <citation type="submission" date="2018-09" db="EMBL/GenBank/DDBJ databases">
        <title>Paenibacillus aracenensis nov. sp. isolated from a cave in southern Spain.</title>
        <authorList>
            <person name="Jurado V."/>
            <person name="Gutierrez-Patricio S."/>
            <person name="Gonzalez-Pimentel J.L."/>
            <person name="Miller A.Z."/>
            <person name="Laiz L."/>
            <person name="Saiz-Jimenez C."/>
        </authorList>
    </citation>
    <scope>NUCLEOTIDE SEQUENCE [LARGE SCALE GENOMIC DNA]</scope>
    <source>
        <strain evidence="3 4">JCM 19203</strain>
    </source>
</reference>
<keyword evidence="1 2" id="KW-0732">Signal</keyword>
<dbReference type="PIRSF" id="PIRSF002825">
    <property type="entry name" value="CfbpA"/>
    <property type="match status" value="1"/>
</dbReference>
<dbReference type="SUPFAM" id="SSF53850">
    <property type="entry name" value="Periplasmic binding protein-like II"/>
    <property type="match status" value="1"/>
</dbReference>
<feature type="signal peptide" evidence="2">
    <location>
        <begin position="1"/>
        <end position="24"/>
    </location>
</feature>
<dbReference type="PANTHER" id="PTHR30006">
    <property type="entry name" value="THIAMINE-BINDING PERIPLASMIC PROTEIN-RELATED"/>
    <property type="match status" value="1"/>
</dbReference>
<keyword evidence="4" id="KW-1185">Reference proteome</keyword>
<accession>A0A3A6Q1H9</accession>
<evidence type="ECO:0000256" key="2">
    <source>
        <dbReference type="SAM" id="SignalP"/>
    </source>
</evidence>
<dbReference type="AlphaFoldDB" id="A0A3A6Q1H9"/>
<gene>
    <name evidence="3" type="ORF">D3P09_05005</name>
</gene>
<dbReference type="InterPro" id="IPR006059">
    <property type="entry name" value="SBP"/>
</dbReference>
<dbReference type="PANTHER" id="PTHR30006:SF2">
    <property type="entry name" value="ABC TRANSPORTER SUBSTRATE-BINDING PROTEIN"/>
    <property type="match status" value="1"/>
</dbReference>
<comment type="caution">
    <text evidence="3">The sequence shown here is derived from an EMBL/GenBank/DDBJ whole genome shotgun (WGS) entry which is preliminary data.</text>
</comment>
<organism evidence="3 4">
    <name type="scientific">Paenibacillus pinisoli</name>
    <dbReference type="NCBI Taxonomy" id="1276110"/>
    <lineage>
        <taxon>Bacteria</taxon>
        <taxon>Bacillati</taxon>
        <taxon>Bacillota</taxon>
        <taxon>Bacilli</taxon>
        <taxon>Bacillales</taxon>
        <taxon>Paenibacillaceae</taxon>
        <taxon>Paenibacillus</taxon>
    </lineage>
</organism>
<dbReference type="EMBL" id="QXQB01000001">
    <property type="protein sequence ID" value="RJX41343.1"/>
    <property type="molecule type" value="Genomic_DNA"/>
</dbReference>
<dbReference type="GO" id="GO:0030976">
    <property type="term" value="F:thiamine pyrophosphate binding"/>
    <property type="evidence" value="ECO:0007669"/>
    <property type="project" value="TreeGrafter"/>
</dbReference>
<evidence type="ECO:0000256" key="1">
    <source>
        <dbReference type="ARBA" id="ARBA00022729"/>
    </source>
</evidence>
<feature type="chain" id="PRO_5038830535" evidence="2">
    <location>
        <begin position="25"/>
        <end position="343"/>
    </location>
</feature>
<dbReference type="GO" id="GO:0015888">
    <property type="term" value="P:thiamine transport"/>
    <property type="evidence" value="ECO:0007669"/>
    <property type="project" value="TreeGrafter"/>
</dbReference>
<dbReference type="GO" id="GO:0030288">
    <property type="term" value="C:outer membrane-bounded periplasmic space"/>
    <property type="evidence" value="ECO:0007669"/>
    <property type="project" value="TreeGrafter"/>
</dbReference>
<dbReference type="RefSeq" id="WP_120107717.1">
    <property type="nucleotide sequence ID" value="NZ_QXQB01000001.1"/>
</dbReference>
<dbReference type="Gene3D" id="3.40.190.10">
    <property type="entry name" value="Periplasmic binding protein-like II"/>
    <property type="match status" value="2"/>
</dbReference>
<dbReference type="OrthoDB" id="9769319at2"/>
<proteinExistence type="predicted"/>
<name>A0A3A6Q1H9_9BACL</name>
<dbReference type="Proteomes" id="UP000267798">
    <property type="component" value="Unassembled WGS sequence"/>
</dbReference>